<dbReference type="AlphaFoldDB" id="S3CPP0"/>
<feature type="repeat" description="WD" evidence="5">
    <location>
        <begin position="180"/>
        <end position="219"/>
    </location>
</feature>
<evidence type="ECO:0000313" key="7">
    <source>
        <dbReference type="Proteomes" id="UP000016922"/>
    </source>
</evidence>
<dbReference type="PROSITE" id="PS50082">
    <property type="entry name" value="WD_REPEATS_2"/>
    <property type="match status" value="4"/>
</dbReference>
<dbReference type="OrthoDB" id="190105at2759"/>
<evidence type="ECO:0000256" key="1">
    <source>
        <dbReference type="ARBA" id="ARBA00004906"/>
    </source>
</evidence>
<sequence length="337" mass="36384">MSNIPTTVNASGISSCKLSSNTIATSLHVDAELIAVTLNNGSIHLFQPNGKHITELKAEKPVCLWSLAVKDTVLIAGGIDGNLQVWDLARRKFVRSLKGHTDTIRSIHIPDPLSTAISGSKDGRIIIWDLKLGKHTAILKHESQDAIRTIALKHDAAFAGTYAGKLIRWDLSTRQCRSVLNAHDGVVYAIVVGDEEVFTAGSDGSIVSWDLETSTQNKRVNAHNGPISILRPTDRGLISTGFNGVITSWSHDLTKLWSVKAHTGSVTCLSFNSQIVITGGVDGKVKVLDLKEGESRDDVLEGVESVWKVAVFGDRVMVVGREGGDATVWTVPLRSLK</sequence>
<dbReference type="OMA" id="DAMINIY"/>
<name>S3CPP0_GLAL2</name>
<dbReference type="RefSeq" id="XP_008085019.1">
    <property type="nucleotide sequence ID" value="XM_008086828.1"/>
</dbReference>
<dbReference type="EMBL" id="KE145369">
    <property type="protein sequence ID" value="EPE27660.1"/>
    <property type="molecule type" value="Genomic_DNA"/>
</dbReference>
<keyword evidence="3" id="KW-0677">Repeat</keyword>
<dbReference type="SMART" id="SM00320">
    <property type="entry name" value="WD40"/>
    <property type="match status" value="5"/>
</dbReference>
<dbReference type="Gene3D" id="2.130.10.10">
    <property type="entry name" value="YVTN repeat-like/Quinoprotein amine dehydrogenase"/>
    <property type="match status" value="1"/>
</dbReference>
<feature type="repeat" description="WD" evidence="5">
    <location>
        <begin position="74"/>
        <end position="96"/>
    </location>
</feature>
<protein>
    <submittedName>
        <fullName evidence="6">WD40 repeat-like protein</fullName>
    </submittedName>
</protein>
<dbReference type="SUPFAM" id="SSF50978">
    <property type="entry name" value="WD40 repeat-like"/>
    <property type="match status" value="1"/>
</dbReference>
<dbReference type="InterPro" id="IPR001680">
    <property type="entry name" value="WD40_rpt"/>
</dbReference>
<dbReference type="InterPro" id="IPR020472">
    <property type="entry name" value="WD40_PAC1"/>
</dbReference>
<keyword evidence="4" id="KW-0833">Ubl conjugation pathway</keyword>
<keyword evidence="2 5" id="KW-0853">WD repeat</keyword>
<dbReference type="STRING" id="1116229.S3CPP0"/>
<dbReference type="eggNOG" id="KOG0274">
    <property type="taxonomic scope" value="Eukaryota"/>
</dbReference>
<keyword evidence="7" id="KW-1185">Reference proteome</keyword>
<feature type="repeat" description="WD" evidence="5">
    <location>
        <begin position="259"/>
        <end position="298"/>
    </location>
</feature>
<evidence type="ECO:0000256" key="3">
    <source>
        <dbReference type="ARBA" id="ARBA00022737"/>
    </source>
</evidence>
<organism evidence="6 7">
    <name type="scientific">Glarea lozoyensis (strain ATCC 20868 / MF5171)</name>
    <dbReference type="NCBI Taxonomy" id="1116229"/>
    <lineage>
        <taxon>Eukaryota</taxon>
        <taxon>Fungi</taxon>
        <taxon>Dikarya</taxon>
        <taxon>Ascomycota</taxon>
        <taxon>Pezizomycotina</taxon>
        <taxon>Leotiomycetes</taxon>
        <taxon>Helotiales</taxon>
        <taxon>Helotiaceae</taxon>
        <taxon>Glarea</taxon>
    </lineage>
</organism>
<evidence type="ECO:0000256" key="2">
    <source>
        <dbReference type="ARBA" id="ARBA00022574"/>
    </source>
</evidence>
<dbReference type="KEGG" id="glz:GLAREA_04451"/>
<dbReference type="InterPro" id="IPR036322">
    <property type="entry name" value="WD40_repeat_dom_sf"/>
</dbReference>
<evidence type="ECO:0000313" key="6">
    <source>
        <dbReference type="EMBL" id="EPE27660.1"/>
    </source>
</evidence>
<proteinExistence type="predicted"/>
<reference evidence="6 7" key="1">
    <citation type="journal article" date="2013" name="BMC Genomics">
        <title>Genomics-driven discovery of the pneumocandin biosynthetic gene cluster in the fungus Glarea lozoyensis.</title>
        <authorList>
            <person name="Chen L."/>
            <person name="Yue Q."/>
            <person name="Zhang X."/>
            <person name="Xiang M."/>
            <person name="Wang C."/>
            <person name="Li S."/>
            <person name="Che Y."/>
            <person name="Ortiz-Lopez F.J."/>
            <person name="Bills G.F."/>
            <person name="Liu X."/>
            <person name="An Z."/>
        </authorList>
    </citation>
    <scope>NUCLEOTIDE SEQUENCE [LARGE SCALE GENOMIC DNA]</scope>
    <source>
        <strain evidence="7">ATCC 20868 / MF5171</strain>
    </source>
</reference>
<gene>
    <name evidence="6" type="ORF">GLAREA_04451</name>
</gene>
<dbReference type="InterPro" id="IPR051075">
    <property type="entry name" value="SCF_subunit_WD-repeat"/>
</dbReference>
<dbReference type="InterPro" id="IPR019775">
    <property type="entry name" value="WD40_repeat_CS"/>
</dbReference>
<dbReference type="Pfam" id="PF00400">
    <property type="entry name" value="WD40"/>
    <property type="match status" value="3"/>
</dbReference>
<dbReference type="PANTHER" id="PTHR19872">
    <property type="entry name" value="UBIQUITIN LIGASE SPECIFICITY FACTOR/HREP PROTEIN"/>
    <property type="match status" value="1"/>
</dbReference>
<dbReference type="InterPro" id="IPR015943">
    <property type="entry name" value="WD40/YVTN_repeat-like_dom_sf"/>
</dbReference>
<dbReference type="HOGENOM" id="CLU_000288_103_3_1"/>
<dbReference type="PRINTS" id="PR00320">
    <property type="entry name" value="GPROTEINBRPT"/>
</dbReference>
<dbReference type="PANTHER" id="PTHR19872:SF9">
    <property type="entry name" value="UBIQUITIN-BINDING SDF UBIQUITIN LIGASE COMPLEX SUBUNIT"/>
    <property type="match status" value="1"/>
</dbReference>
<dbReference type="PROSITE" id="PS00678">
    <property type="entry name" value="WD_REPEATS_1"/>
    <property type="match status" value="2"/>
</dbReference>
<dbReference type="GeneID" id="19463506"/>
<comment type="pathway">
    <text evidence="1">Protein modification; protein ubiquitination.</text>
</comment>
<dbReference type="Proteomes" id="UP000016922">
    <property type="component" value="Unassembled WGS sequence"/>
</dbReference>
<feature type="repeat" description="WD" evidence="5">
    <location>
        <begin position="97"/>
        <end position="138"/>
    </location>
</feature>
<evidence type="ECO:0000256" key="4">
    <source>
        <dbReference type="ARBA" id="ARBA00022786"/>
    </source>
</evidence>
<accession>S3CPP0</accession>
<evidence type="ECO:0000256" key="5">
    <source>
        <dbReference type="PROSITE-ProRule" id="PRU00221"/>
    </source>
</evidence>
<dbReference type="PROSITE" id="PS50294">
    <property type="entry name" value="WD_REPEATS_REGION"/>
    <property type="match status" value="1"/>
</dbReference>